<comment type="similarity">
    <text evidence="1 5">Belongs to the glycosyl hydrolase 43 family.</text>
</comment>
<dbReference type="InterPro" id="IPR036195">
    <property type="entry name" value="AbfB_ABD_sf"/>
</dbReference>
<dbReference type="GO" id="GO:0046373">
    <property type="term" value="P:L-arabinose metabolic process"/>
    <property type="evidence" value="ECO:0007669"/>
    <property type="project" value="InterPro"/>
</dbReference>
<dbReference type="Pfam" id="PF05270">
    <property type="entry name" value="AbfB"/>
    <property type="match status" value="1"/>
</dbReference>
<dbReference type="EMBL" id="MDHJ01000001">
    <property type="protein sequence ID" value="OUE09176.1"/>
    <property type="molecule type" value="Genomic_DNA"/>
</dbReference>
<dbReference type="PANTHER" id="PTHR43817:SF1">
    <property type="entry name" value="HYDROLASE, FAMILY 43, PUTATIVE (AFU_ORTHOLOGUE AFUA_3G01660)-RELATED"/>
    <property type="match status" value="1"/>
</dbReference>
<dbReference type="SUPFAM" id="SSF75005">
    <property type="entry name" value="Arabinanase/levansucrase/invertase"/>
    <property type="match status" value="1"/>
</dbReference>
<protein>
    <submittedName>
        <fullName evidence="7">Extracellular exo-alpha-(1-&gt;5)-L-arabinofuranosidase</fullName>
    </submittedName>
</protein>
<evidence type="ECO:0000313" key="8">
    <source>
        <dbReference type="Proteomes" id="UP000195106"/>
    </source>
</evidence>
<proteinExistence type="inferred from homology"/>
<gene>
    <name evidence="7" type="ORF">CMsap09_09540</name>
</gene>
<reference evidence="7 8" key="1">
    <citation type="submission" date="2016-08" db="EMBL/GenBank/DDBJ databases">
        <title>Genome sequence of Clavibacter michiganensis spp. strain CASJ009.</title>
        <authorList>
            <person name="Thapa S.P."/>
            <person name="Coaker G."/>
        </authorList>
    </citation>
    <scope>NUCLEOTIDE SEQUENCE [LARGE SCALE GENOMIC DNA]</scope>
    <source>
        <strain evidence="7">CASJ009</strain>
    </source>
</reference>
<evidence type="ECO:0000256" key="3">
    <source>
        <dbReference type="ARBA" id="ARBA00022801"/>
    </source>
</evidence>
<dbReference type="Pfam" id="PF04616">
    <property type="entry name" value="Glyco_hydro_43"/>
    <property type="match status" value="1"/>
</dbReference>
<accession>A0A251XUH1</accession>
<dbReference type="GO" id="GO:0046556">
    <property type="term" value="F:alpha-L-arabinofuranosidase activity"/>
    <property type="evidence" value="ECO:0007669"/>
    <property type="project" value="InterPro"/>
</dbReference>
<sequence>MPEYDRIVLRSSPTLAGLATAAERTLWTRPASGTMGGFIWAPEIHLVDGVWHIYFAAGDAGEPFRVRPYVLRADGPDPMTARWSVLGRIFTAWDTFSLDATTFVHAGTRYLVWAQGEPGVDTGSNLYISAMSGPATLTGPQTRIAVPTAPWETIGFKVNEGPSALVRGGRVFLSFSASATDANYCMGLLTAAAGADLLAASSWTKSPGPVMVSNDTTRQYGPGHNCFTTAADGSDVLVYHARQYRDIQGDPLFDPNRHARTQTLYYRTDGTPDFGIPVPDGTPPVRLRSANFATRYLRHRDYRARIDPDVAPLEDSQFRLIPGPAGAGSVALEAIGFPGRYLVESAGAAVLSGSDGRADFAARASFQQRAGLSGGGSSSFESVARPGAYLRHRDFTAFIEPVTGAFGASDASFAIV</sequence>
<organism evidence="7 8">
    <name type="scientific">Clavibacter michiganensis</name>
    <dbReference type="NCBI Taxonomy" id="28447"/>
    <lineage>
        <taxon>Bacteria</taxon>
        <taxon>Bacillati</taxon>
        <taxon>Actinomycetota</taxon>
        <taxon>Actinomycetes</taxon>
        <taxon>Micrococcales</taxon>
        <taxon>Microbacteriaceae</taxon>
        <taxon>Clavibacter</taxon>
    </lineage>
</organism>
<evidence type="ECO:0000256" key="5">
    <source>
        <dbReference type="RuleBase" id="RU361187"/>
    </source>
</evidence>
<dbReference type="PANTHER" id="PTHR43817">
    <property type="entry name" value="GLYCOSYL HYDROLASE"/>
    <property type="match status" value="1"/>
</dbReference>
<dbReference type="Proteomes" id="UP000195106">
    <property type="component" value="Unassembled WGS sequence"/>
</dbReference>
<keyword evidence="2" id="KW-0732">Signal</keyword>
<feature type="domain" description="Alpha-L-arabinofuranosidase B arabinose-binding" evidence="6">
    <location>
        <begin position="286"/>
        <end position="414"/>
    </location>
</feature>
<evidence type="ECO:0000256" key="2">
    <source>
        <dbReference type="ARBA" id="ARBA00022729"/>
    </source>
</evidence>
<keyword evidence="3 5" id="KW-0378">Hydrolase</keyword>
<dbReference type="AlphaFoldDB" id="A0A251XUH1"/>
<dbReference type="Gene3D" id="2.80.10.50">
    <property type="match status" value="1"/>
</dbReference>
<evidence type="ECO:0000256" key="1">
    <source>
        <dbReference type="ARBA" id="ARBA00009865"/>
    </source>
</evidence>
<dbReference type="InterPro" id="IPR023296">
    <property type="entry name" value="Glyco_hydro_beta-prop_sf"/>
</dbReference>
<keyword evidence="4 5" id="KW-0326">Glycosidase</keyword>
<evidence type="ECO:0000313" key="7">
    <source>
        <dbReference type="EMBL" id="OUE09176.1"/>
    </source>
</evidence>
<name>A0A251XUH1_9MICO</name>
<evidence type="ECO:0000256" key="4">
    <source>
        <dbReference type="ARBA" id="ARBA00023295"/>
    </source>
</evidence>
<comment type="caution">
    <text evidence="7">The sequence shown here is derived from an EMBL/GenBank/DDBJ whole genome shotgun (WGS) entry which is preliminary data.</text>
</comment>
<dbReference type="Gene3D" id="2.115.10.20">
    <property type="entry name" value="Glycosyl hydrolase domain, family 43"/>
    <property type="match status" value="1"/>
</dbReference>
<dbReference type="InterPro" id="IPR007934">
    <property type="entry name" value="AbfB_ABD"/>
</dbReference>
<evidence type="ECO:0000259" key="6">
    <source>
        <dbReference type="Pfam" id="PF05270"/>
    </source>
</evidence>
<dbReference type="SUPFAM" id="SSF110221">
    <property type="entry name" value="AbfB domain"/>
    <property type="match status" value="1"/>
</dbReference>
<dbReference type="InterPro" id="IPR006710">
    <property type="entry name" value="Glyco_hydro_43"/>
</dbReference>